<dbReference type="InterPro" id="IPR036271">
    <property type="entry name" value="Tet_transcr_reg_TetR-rel_C_sf"/>
</dbReference>
<dbReference type="EMBL" id="JRXE01000003">
    <property type="protein sequence ID" value="KOC92095.1"/>
    <property type="molecule type" value="Genomic_DNA"/>
</dbReference>
<keyword evidence="9" id="KW-1185">Reference proteome</keyword>
<evidence type="ECO:0000313" key="6">
    <source>
        <dbReference type="EMBL" id="KOC91444.1"/>
    </source>
</evidence>
<dbReference type="OrthoDB" id="9089941at2"/>
<proteinExistence type="predicted"/>
<dbReference type="AlphaFoldDB" id="A0A0L7T7V5"/>
<feature type="DNA-binding region" description="H-T-H motif" evidence="4">
    <location>
        <begin position="36"/>
        <end position="55"/>
    </location>
</feature>
<dbReference type="Proteomes" id="UP000037088">
    <property type="component" value="Unassembled WGS sequence"/>
</dbReference>
<dbReference type="PROSITE" id="PS50977">
    <property type="entry name" value="HTH_TETR_2"/>
    <property type="match status" value="1"/>
</dbReference>
<evidence type="ECO:0000313" key="8">
    <source>
        <dbReference type="Proteomes" id="UP000036851"/>
    </source>
</evidence>
<dbReference type="GO" id="GO:0003677">
    <property type="term" value="F:DNA binding"/>
    <property type="evidence" value="ECO:0007669"/>
    <property type="project" value="UniProtKB-UniRule"/>
</dbReference>
<keyword evidence="1" id="KW-0805">Transcription regulation</keyword>
<reference evidence="8 9" key="1">
    <citation type="journal article" date="2015" name="Int. J. Syst. Evol. Microbiol.">
        <title>Erwinia iniecta sp. nov., isolated from Russian wheat aphids (Diuraphis noxia).</title>
        <authorList>
            <person name="Campillo T."/>
            <person name="Luna E."/>
            <person name="Portier P."/>
            <person name="Fischer-Le Saux M."/>
            <person name="Lapitan N."/>
            <person name="Tisserat N.A."/>
            <person name="Leach J.E."/>
        </authorList>
    </citation>
    <scope>NUCLEOTIDE SEQUENCE [LARGE SCALE GENOMIC DNA]</scope>
    <source>
        <strain evidence="7 9">B120</strain>
        <strain evidence="6 8">B149</strain>
    </source>
</reference>
<evidence type="ECO:0000256" key="2">
    <source>
        <dbReference type="ARBA" id="ARBA00023125"/>
    </source>
</evidence>
<evidence type="ECO:0000313" key="7">
    <source>
        <dbReference type="EMBL" id="KOC92095.1"/>
    </source>
</evidence>
<evidence type="ECO:0000259" key="5">
    <source>
        <dbReference type="PROSITE" id="PS50977"/>
    </source>
</evidence>
<dbReference type="RefSeq" id="WP_052897479.1">
    <property type="nucleotide sequence ID" value="NZ_JRXE01000003.1"/>
</dbReference>
<gene>
    <name evidence="7" type="ORF">NG42_02490</name>
    <name evidence="6" type="ORF">NG43_15535</name>
</gene>
<dbReference type="STRING" id="1560201.NG42_02490"/>
<evidence type="ECO:0000313" key="9">
    <source>
        <dbReference type="Proteomes" id="UP000037088"/>
    </source>
</evidence>
<protein>
    <recommendedName>
        <fullName evidence="5">HTH tetR-type domain-containing protein</fullName>
    </recommendedName>
</protein>
<dbReference type="Pfam" id="PF00440">
    <property type="entry name" value="TetR_N"/>
    <property type="match status" value="1"/>
</dbReference>
<dbReference type="Gene3D" id="1.10.357.10">
    <property type="entry name" value="Tetracycline Repressor, domain 2"/>
    <property type="match status" value="1"/>
</dbReference>
<sequence>MTSSNAKKSYHHGDLRATLINAALEIIENEGIDRLSLRACARKAEVSHAAPAHHFGTITGLLDELAAEGYRLLTQEMQKKTQNSTAESLLNAGTGYIRFAVTHPGLFRVMTKMKTSPLPSERLSKNSDEALEFLKCALKQSYKAEYGTLLSDNALATRTELAWCTVHGYAHLYIEGMCQKFTFQDPEIILKHLRVALLARD</sequence>
<evidence type="ECO:0000256" key="4">
    <source>
        <dbReference type="PROSITE-ProRule" id="PRU00335"/>
    </source>
</evidence>
<dbReference type="SUPFAM" id="SSF46689">
    <property type="entry name" value="Homeodomain-like"/>
    <property type="match status" value="1"/>
</dbReference>
<dbReference type="InterPro" id="IPR009057">
    <property type="entry name" value="Homeodomain-like_sf"/>
</dbReference>
<dbReference type="InterPro" id="IPR025996">
    <property type="entry name" value="MT1864/Rv1816-like_C"/>
</dbReference>
<comment type="caution">
    <text evidence="6">The sequence shown here is derived from an EMBL/GenBank/DDBJ whole genome shotgun (WGS) entry which is preliminary data.</text>
</comment>
<organism evidence="6 8">
    <name type="scientific">Winslowiella iniecta</name>
    <dbReference type="NCBI Taxonomy" id="1560201"/>
    <lineage>
        <taxon>Bacteria</taxon>
        <taxon>Pseudomonadati</taxon>
        <taxon>Pseudomonadota</taxon>
        <taxon>Gammaproteobacteria</taxon>
        <taxon>Enterobacterales</taxon>
        <taxon>Erwiniaceae</taxon>
        <taxon>Winslowiella</taxon>
    </lineage>
</organism>
<feature type="domain" description="HTH tetR-type" evidence="5">
    <location>
        <begin position="13"/>
        <end position="73"/>
    </location>
</feature>
<evidence type="ECO:0000256" key="1">
    <source>
        <dbReference type="ARBA" id="ARBA00023015"/>
    </source>
</evidence>
<evidence type="ECO:0000256" key="3">
    <source>
        <dbReference type="ARBA" id="ARBA00023163"/>
    </source>
</evidence>
<name>A0A0L7T7V5_9GAMM</name>
<dbReference type="EMBL" id="JRXF01000025">
    <property type="protein sequence ID" value="KOC91444.1"/>
    <property type="molecule type" value="Genomic_DNA"/>
</dbReference>
<dbReference type="SUPFAM" id="SSF48498">
    <property type="entry name" value="Tetracyclin repressor-like, C-terminal domain"/>
    <property type="match status" value="1"/>
</dbReference>
<dbReference type="PATRIC" id="fig|1560201.3.peg.537"/>
<dbReference type="InterPro" id="IPR001647">
    <property type="entry name" value="HTH_TetR"/>
</dbReference>
<dbReference type="Pfam" id="PF13305">
    <property type="entry name" value="TetR_C_33"/>
    <property type="match status" value="1"/>
</dbReference>
<dbReference type="Proteomes" id="UP000036851">
    <property type="component" value="Unassembled WGS sequence"/>
</dbReference>
<keyword evidence="2 4" id="KW-0238">DNA-binding</keyword>
<keyword evidence="3" id="KW-0804">Transcription</keyword>
<accession>A0A0L7T7V5</accession>